<reference evidence="5" key="2">
    <citation type="submission" date="2020-05" db="UniProtKB">
        <authorList>
            <consortium name="EnsemblMetazoa"/>
        </authorList>
    </citation>
    <scope>IDENTIFICATION</scope>
    <source>
        <strain evidence="5">maculatus3</strain>
    </source>
</reference>
<evidence type="ECO:0000256" key="3">
    <source>
        <dbReference type="SAM" id="MobiDB-lite"/>
    </source>
</evidence>
<dbReference type="PROSITE" id="PS50068">
    <property type="entry name" value="LDLRA_2"/>
    <property type="match status" value="1"/>
</dbReference>
<dbReference type="AlphaFoldDB" id="A0A182TAV3"/>
<dbReference type="InterPro" id="IPR002172">
    <property type="entry name" value="LDrepeatLR_classA_rpt"/>
</dbReference>
<sequence length="371" mass="41016">MVQYSLIVLFAAFYGAYGIGYVQHDLIRSGICHERRNSFISQIESLIDPKKQVRTMADFASGAIYEQSWNSSSFKRYNECKFTLQPTSGYGLYLSIRKLNLRRDEKGNCIDYVSIKQSNNHKTKLCFTPKDVPRSFSDAISLKITVKLEHSATLPYVDDPLHIQMVATLNTECTGKQHQLRCERHVLHSCIHRSFVNDGTINCPNCSDEPSCDLEPVEIFVPSNIKEKIVLTGFVSLLGTAFFFGACFLCLYKSRQWARTCSSSSRSSTSNNSLGSVSRDNNVATRAGRGRVHHGRGNVVAGVHSVELRGSSNDLRPSAPALDEKDLPPSYEVLFPTTAVASSTSGPTTVSTATSPTIPKASVEREVDPTK</sequence>
<proteinExistence type="predicted"/>
<name>A0A182TAV3_9DIPT</name>
<keyword evidence="1" id="KW-1015">Disulfide bond</keyword>
<evidence type="ECO:0000256" key="2">
    <source>
        <dbReference type="PROSITE-ProRule" id="PRU00124"/>
    </source>
</evidence>
<organism evidence="5 6">
    <name type="scientific">Anopheles maculatus</name>
    <dbReference type="NCBI Taxonomy" id="74869"/>
    <lineage>
        <taxon>Eukaryota</taxon>
        <taxon>Metazoa</taxon>
        <taxon>Ecdysozoa</taxon>
        <taxon>Arthropoda</taxon>
        <taxon>Hexapoda</taxon>
        <taxon>Insecta</taxon>
        <taxon>Pterygota</taxon>
        <taxon>Neoptera</taxon>
        <taxon>Endopterygota</taxon>
        <taxon>Diptera</taxon>
        <taxon>Nematocera</taxon>
        <taxon>Culicoidea</taxon>
        <taxon>Culicidae</taxon>
        <taxon>Anophelinae</taxon>
        <taxon>Anopheles</taxon>
        <taxon>Anopheles maculatus group</taxon>
    </lineage>
</organism>
<comment type="caution">
    <text evidence="2">Lacks conserved residue(s) required for the propagation of feature annotation.</text>
</comment>
<keyword evidence="4" id="KW-0472">Membrane</keyword>
<dbReference type="Proteomes" id="UP000075901">
    <property type="component" value="Unassembled WGS sequence"/>
</dbReference>
<feature type="compositionally biased region" description="Polar residues" evidence="3">
    <location>
        <begin position="339"/>
        <end position="357"/>
    </location>
</feature>
<evidence type="ECO:0000313" key="6">
    <source>
        <dbReference type="Proteomes" id="UP000075901"/>
    </source>
</evidence>
<evidence type="ECO:0000313" key="5">
    <source>
        <dbReference type="EnsemblMetazoa" id="AMAM023137-PA"/>
    </source>
</evidence>
<evidence type="ECO:0000256" key="1">
    <source>
        <dbReference type="ARBA" id="ARBA00023157"/>
    </source>
</evidence>
<reference evidence="6" key="1">
    <citation type="submission" date="2013-09" db="EMBL/GenBank/DDBJ databases">
        <title>The Genome Sequence of Anopheles maculatus species B.</title>
        <authorList>
            <consortium name="The Broad Institute Genomics Platform"/>
            <person name="Neafsey D.E."/>
            <person name="Besansky N."/>
            <person name="Howell P."/>
            <person name="Walton C."/>
            <person name="Young S.K."/>
            <person name="Zeng Q."/>
            <person name="Gargeya S."/>
            <person name="Fitzgerald M."/>
            <person name="Haas B."/>
            <person name="Abouelleil A."/>
            <person name="Allen A.W."/>
            <person name="Alvarado L."/>
            <person name="Arachchi H.M."/>
            <person name="Berlin A.M."/>
            <person name="Chapman S.B."/>
            <person name="Gainer-Dewar J."/>
            <person name="Goldberg J."/>
            <person name="Griggs A."/>
            <person name="Gujja S."/>
            <person name="Hansen M."/>
            <person name="Howarth C."/>
            <person name="Imamovic A."/>
            <person name="Ireland A."/>
            <person name="Larimer J."/>
            <person name="McCowan C."/>
            <person name="Murphy C."/>
            <person name="Pearson M."/>
            <person name="Poon T.W."/>
            <person name="Priest M."/>
            <person name="Roberts A."/>
            <person name="Saif S."/>
            <person name="Shea T."/>
            <person name="Sisk P."/>
            <person name="Sykes S."/>
            <person name="Wortman J."/>
            <person name="Nusbaum C."/>
            <person name="Birren B."/>
        </authorList>
    </citation>
    <scope>NUCLEOTIDE SEQUENCE [LARGE SCALE GENOMIC DNA]</scope>
    <source>
        <strain evidence="6">maculatus3</strain>
    </source>
</reference>
<feature type="compositionally biased region" description="Basic and acidic residues" evidence="3">
    <location>
        <begin position="362"/>
        <end position="371"/>
    </location>
</feature>
<dbReference type="CDD" id="cd00112">
    <property type="entry name" value="LDLa"/>
    <property type="match status" value="1"/>
</dbReference>
<accession>A0A182TAV3</accession>
<keyword evidence="6" id="KW-1185">Reference proteome</keyword>
<feature type="transmembrane region" description="Helical" evidence="4">
    <location>
        <begin position="229"/>
        <end position="252"/>
    </location>
</feature>
<dbReference type="VEuPathDB" id="VectorBase:AMAM023137"/>
<feature type="region of interest" description="Disordered" evidence="3">
    <location>
        <begin position="338"/>
        <end position="371"/>
    </location>
</feature>
<dbReference type="SMART" id="SM00192">
    <property type="entry name" value="LDLa"/>
    <property type="match status" value="1"/>
</dbReference>
<protein>
    <submittedName>
        <fullName evidence="5">Uncharacterized protein</fullName>
    </submittedName>
</protein>
<evidence type="ECO:0000256" key="4">
    <source>
        <dbReference type="SAM" id="Phobius"/>
    </source>
</evidence>
<dbReference type="EnsemblMetazoa" id="AMAM023137-RA">
    <property type="protein sequence ID" value="AMAM023137-PA"/>
    <property type="gene ID" value="AMAM023137"/>
</dbReference>
<feature type="region of interest" description="Disordered" evidence="3">
    <location>
        <begin position="262"/>
        <end position="296"/>
    </location>
</feature>
<keyword evidence="4" id="KW-0812">Transmembrane</keyword>
<feature type="compositionally biased region" description="Low complexity" evidence="3">
    <location>
        <begin position="262"/>
        <end position="278"/>
    </location>
</feature>
<keyword evidence="4" id="KW-1133">Transmembrane helix</keyword>